<sequence>MPTLRQCFTHTSGLTGHSDFGGMRNSHFESVILNAIDVNRPNQKHAYSGQGYELVAKAMEIVSGKCAVRLYDEHLFRPLGFGDVPMGNASSDGHCTAMELAILAQWIANDGSYGRLQFIRPETFNQLLPEPLQVAEQGNVVEEGIGLP</sequence>
<dbReference type="SUPFAM" id="SSF56601">
    <property type="entry name" value="beta-lactamase/transpeptidase-like"/>
    <property type="match status" value="1"/>
</dbReference>
<reference evidence="2" key="1">
    <citation type="submission" date="2022-06" db="EMBL/GenBank/DDBJ databases">
        <title>Aeoliella straminimaris, a novel planctomycete from sediments.</title>
        <authorList>
            <person name="Vitorino I.R."/>
            <person name="Lage O.M."/>
        </authorList>
    </citation>
    <scope>NUCLEOTIDE SEQUENCE</scope>
    <source>
        <strain evidence="2">ICT_H6.2</strain>
    </source>
</reference>
<feature type="domain" description="Beta-lactamase-related" evidence="1">
    <location>
        <begin position="3"/>
        <end position="91"/>
    </location>
</feature>
<dbReference type="AlphaFoldDB" id="A0A9X2FBP5"/>
<proteinExistence type="predicted"/>
<keyword evidence="3" id="KW-1185">Reference proteome</keyword>
<evidence type="ECO:0000259" key="1">
    <source>
        <dbReference type="Pfam" id="PF00144"/>
    </source>
</evidence>
<dbReference type="Gene3D" id="3.40.710.10">
    <property type="entry name" value="DD-peptidase/beta-lactamase superfamily"/>
    <property type="match status" value="1"/>
</dbReference>
<comment type="caution">
    <text evidence="2">The sequence shown here is derived from an EMBL/GenBank/DDBJ whole genome shotgun (WGS) entry which is preliminary data.</text>
</comment>
<evidence type="ECO:0000313" key="3">
    <source>
        <dbReference type="Proteomes" id="UP001155241"/>
    </source>
</evidence>
<dbReference type="Proteomes" id="UP001155241">
    <property type="component" value="Unassembled WGS sequence"/>
</dbReference>
<evidence type="ECO:0000313" key="2">
    <source>
        <dbReference type="EMBL" id="MCO6045950.1"/>
    </source>
</evidence>
<dbReference type="Pfam" id="PF00144">
    <property type="entry name" value="Beta-lactamase"/>
    <property type="match status" value="1"/>
</dbReference>
<name>A0A9X2FBP5_9BACT</name>
<protein>
    <submittedName>
        <fullName evidence="2">Serine hydrolase</fullName>
    </submittedName>
</protein>
<keyword evidence="2" id="KW-0378">Hydrolase</keyword>
<dbReference type="InterPro" id="IPR012338">
    <property type="entry name" value="Beta-lactam/transpept-like"/>
</dbReference>
<dbReference type="InterPro" id="IPR001466">
    <property type="entry name" value="Beta-lactam-related"/>
</dbReference>
<dbReference type="EMBL" id="JAMXLR010000062">
    <property type="protein sequence ID" value="MCO6045950.1"/>
    <property type="molecule type" value="Genomic_DNA"/>
</dbReference>
<dbReference type="GO" id="GO:0016787">
    <property type="term" value="F:hydrolase activity"/>
    <property type="evidence" value="ECO:0007669"/>
    <property type="project" value="UniProtKB-KW"/>
</dbReference>
<accession>A0A9X2FBP5</accession>
<gene>
    <name evidence="2" type="ORF">NG895_18785</name>
</gene>
<organism evidence="2 3">
    <name type="scientific">Aeoliella straminimaris</name>
    <dbReference type="NCBI Taxonomy" id="2954799"/>
    <lineage>
        <taxon>Bacteria</taxon>
        <taxon>Pseudomonadati</taxon>
        <taxon>Planctomycetota</taxon>
        <taxon>Planctomycetia</taxon>
        <taxon>Pirellulales</taxon>
        <taxon>Lacipirellulaceae</taxon>
        <taxon>Aeoliella</taxon>
    </lineage>
</organism>